<dbReference type="InterPro" id="IPR043129">
    <property type="entry name" value="ATPase_NBD"/>
</dbReference>
<reference evidence="1" key="1">
    <citation type="journal article" date="2020" name="Nat. Commun.">
        <title>Large-scale genome sequencing of mycorrhizal fungi provides insights into the early evolution of symbiotic traits.</title>
        <authorList>
            <person name="Miyauchi S."/>
            <person name="Kiss E."/>
            <person name="Kuo A."/>
            <person name="Drula E."/>
            <person name="Kohler A."/>
            <person name="Sanchez-Garcia M."/>
            <person name="Morin E."/>
            <person name="Andreopoulos B."/>
            <person name="Barry K.W."/>
            <person name="Bonito G."/>
            <person name="Buee M."/>
            <person name="Carver A."/>
            <person name="Chen C."/>
            <person name="Cichocki N."/>
            <person name="Clum A."/>
            <person name="Culley D."/>
            <person name="Crous P.W."/>
            <person name="Fauchery L."/>
            <person name="Girlanda M."/>
            <person name="Hayes R.D."/>
            <person name="Keri Z."/>
            <person name="LaButti K."/>
            <person name="Lipzen A."/>
            <person name="Lombard V."/>
            <person name="Magnuson J."/>
            <person name="Maillard F."/>
            <person name="Murat C."/>
            <person name="Nolan M."/>
            <person name="Ohm R.A."/>
            <person name="Pangilinan J."/>
            <person name="Pereira M.F."/>
            <person name="Perotto S."/>
            <person name="Peter M."/>
            <person name="Pfister S."/>
            <person name="Riley R."/>
            <person name="Sitrit Y."/>
            <person name="Stielow J.B."/>
            <person name="Szollosi G."/>
            <person name="Zifcakova L."/>
            <person name="Stursova M."/>
            <person name="Spatafora J.W."/>
            <person name="Tedersoo L."/>
            <person name="Vaario L.M."/>
            <person name="Yamada A."/>
            <person name="Yan M."/>
            <person name="Wang P."/>
            <person name="Xu J."/>
            <person name="Bruns T."/>
            <person name="Baldrian P."/>
            <person name="Vilgalys R."/>
            <person name="Dunand C."/>
            <person name="Henrissat B."/>
            <person name="Grigoriev I.V."/>
            <person name="Hibbett D."/>
            <person name="Nagy L.G."/>
            <person name="Martin F.M."/>
        </authorList>
    </citation>
    <scope>NUCLEOTIDE SEQUENCE</scope>
    <source>
        <strain evidence="1">UH-Tt-Lm1</strain>
    </source>
</reference>
<dbReference type="AlphaFoldDB" id="A0A9P6L599"/>
<dbReference type="OrthoDB" id="2963168at2759"/>
<organism evidence="1 2">
    <name type="scientific">Thelephora terrestris</name>
    <dbReference type="NCBI Taxonomy" id="56493"/>
    <lineage>
        <taxon>Eukaryota</taxon>
        <taxon>Fungi</taxon>
        <taxon>Dikarya</taxon>
        <taxon>Basidiomycota</taxon>
        <taxon>Agaricomycotina</taxon>
        <taxon>Agaricomycetes</taxon>
        <taxon>Thelephorales</taxon>
        <taxon>Thelephoraceae</taxon>
        <taxon>Thelephora</taxon>
    </lineage>
</organism>
<dbReference type="Gene3D" id="3.30.420.40">
    <property type="match status" value="1"/>
</dbReference>
<keyword evidence="2" id="KW-1185">Reference proteome</keyword>
<evidence type="ECO:0000313" key="2">
    <source>
        <dbReference type="Proteomes" id="UP000736335"/>
    </source>
</evidence>
<sequence length="576" mass="64641">MHHTPYNGLERKLVLAFDIGTSDSSVSFASLDPGKVPQIKSVTRYFDNPGIGSAWTSSTLYYDRKGNFRGVENGTGLQDDESLIQMRWKLMLELGGPAPAPRDCMSRDLPMGKTIVDLFSDFMRYLFDSTKSFFVAIESNGEFLWNSATDNIELVLTHPSGWGGPQRDQLRTAAVRANIIPDTPEGHARIHFLTEGEAKFSFCATQTQVGETLKFDDRVIVIDAGNQTIDINFYRVTNNTPLRIEELLQPKWGRLSYSESKGYGNWQKSRFNTSEDIAAFAQKFDEGLKYIFSDDNQTNYVRFGSPRDNDPRIGVKGGRKAVSGFFEPSIQSTVDCIGENFTENLPMNSFAFLIGEFASSPWLAHELNRRLSNLGLKVIRPEFGTGILGRAVAIGAVSSYIDQFTKGRIARFTYGTASSTFYKPTNPEHIKRKHKTFIDELGHTCVPDGYVTMLSKGTWILETQELRKKLRVVREGGPGGSGALVRIIKYDGKEREPKWMDIEPDKFETLCQVVADISAVPPSSILGSSGAMRYHYEFDMVLFMGLPEMRAQIRWVDYSTGEEKSVEAEIVYEDVS</sequence>
<name>A0A9P6L599_9AGAM</name>
<gene>
    <name evidence="1" type="ORF">BJ322DRAFT_1110093</name>
</gene>
<dbReference type="CDD" id="cd10170">
    <property type="entry name" value="ASKHA_NBD_HSP70"/>
    <property type="match status" value="1"/>
</dbReference>
<protein>
    <submittedName>
        <fullName evidence="1">Uncharacterized protein</fullName>
    </submittedName>
</protein>
<proteinExistence type="predicted"/>
<dbReference type="Proteomes" id="UP000736335">
    <property type="component" value="Unassembled WGS sequence"/>
</dbReference>
<dbReference type="SUPFAM" id="SSF53067">
    <property type="entry name" value="Actin-like ATPase domain"/>
    <property type="match status" value="1"/>
</dbReference>
<dbReference type="PANTHER" id="PTHR14187:SF5">
    <property type="entry name" value="HEAT SHOCK 70 KDA PROTEIN 12A"/>
    <property type="match status" value="1"/>
</dbReference>
<comment type="caution">
    <text evidence="1">The sequence shown here is derived from an EMBL/GenBank/DDBJ whole genome shotgun (WGS) entry which is preliminary data.</text>
</comment>
<accession>A0A9P6L599</accession>
<evidence type="ECO:0000313" key="1">
    <source>
        <dbReference type="EMBL" id="KAF9783214.1"/>
    </source>
</evidence>
<reference evidence="1" key="2">
    <citation type="submission" date="2020-11" db="EMBL/GenBank/DDBJ databases">
        <authorList>
            <consortium name="DOE Joint Genome Institute"/>
            <person name="Kuo A."/>
            <person name="Miyauchi S."/>
            <person name="Kiss E."/>
            <person name="Drula E."/>
            <person name="Kohler A."/>
            <person name="Sanchez-Garcia M."/>
            <person name="Andreopoulos B."/>
            <person name="Barry K.W."/>
            <person name="Bonito G."/>
            <person name="Buee M."/>
            <person name="Carver A."/>
            <person name="Chen C."/>
            <person name="Cichocki N."/>
            <person name="Clum A."/>
            <person name="Culley D."/>
            <person name="Crous P.W."/>
            <person name="Fauchery L."/>
            <person name="Girlanda M."/>
            <person name="Hayes R."/>
            <person name="Keri Z."/>
            <person name="Labutti K."/>
            <person name="Lipzen A."/>
            <person name="Lombard V."/>
            <person name="Magnuson J."/>
            <person name="Maillard F."/>
            <person name="Morin E."/>
            <person name="Murat C."/>
            <person name="Nolan M."/>
            <person name="Ohm R."/>
            <person name="Pangilinan J."/>
            <person name="Pereira M."/>
            <person name="Perotto S."/>
            <person name="Peter M."/>
            <person name="Riley R."/>
            <person name="Sitrit Y."/>
            <person name="Stielow B."/>
            <person name="Szollosi G."/>
            <person name="Zifcakova L."/>
            <person name="Stursova M."/>
            <person name="Spatafora J.W."/>
            <person name="Tedersoo L."/>
            <person name="Vaario L.-M."/>
            <person name="Yamada A."/>
            <person name="Yan M."/>
            <person name="Wang P."/>
            <person name="Xu J."/>
            <person name="Bruns T."/>
            <person name="Baldrian P."/>
            <person name="Vilgalys R."/>
            <person name="Henrissat B."/>
            <person name="Grigoriev I.V."/>
            <person name="Hibbett D."/>
            <person name="Nagy L.G."/>
            <person name="Martin F.M."/>
        </authorList>
    </citation>
    <scope>NUCLEOTIDE SEQUENCE</scope>
    <source>
        <strain evidence="1">UH-Tt-Lm1</strain>
    </source>
</reference>
<dbReference type="PANTHER" id="PTHR14187">
    <property type="entry name" value="ALPHA KINASE/ELONGATION FACTOR 2 KINASE"/>
    <property type="match status" value="1"/>
</dbReference>
<dbReference type="EMBL" id="WIUZ02000010">
    <property type="protein sequence ID" value="KAF9783214.1"/>
    <property type="molecule type" value="Genomic_DNA"/>
</dbReference>